<feature type="compositionally biased region" description="Basic and acidic residues" evidence="3">
    <location>
        <begin position="95"/>
        <end position="104"/>
    </location>
</feature>
<evidence type="ECO:0000259" key="4">
    <source>
        <dbReference type="PROSITE" id="PS50081"/>
    </source>
</evidence>
<dbReference type="AlphaFoldDB" id="A0A8T1MY46"/>
<protein>
    <submittedName>
        <fullName evidence="5">Protein kinase C</fullName>
    </submittedName>
</protein>
<reference evidence="5 6" key="1">
    <citation type="journal article" date="2018" name="Biotechnol. Adv.">
        <title>Improved genomic resources and new bioinformatic workflow for the carcinogenic parasite Clonorchis sinensis: Biotechnological implications.</title>
        <authorList>
            <person name="Wang D."/>
            <person name="Korhonen P.K."/>
            <person name="Gasser R.B."/>
            <person name="Young N.D."/>
        </authorList>
    </citation>
    <scope>NUCLEOTIDE SEQUENCE [LARGE SCALE GENOMIC DNA]</scope>
    <source>
        <strain evidence="5">Cs-k2</strain>
    </source>
</reference>
<reference evidence="5 6" key="2">
    <citation type="journal article" date="2021" name="Genomics">
        <title>High-quality reference genome for Clonorchis sinensis.</title>
        <authorList>
            <person name="Young N.D."/>
            <person name="Stroehlein A.J."/>
            <person name="Kinkar L."/>
            <person name="Wang T."/>
            <person name="Sohn W.M."/>
            <person name="Chang B.C.H."/>
            <person name="Kaur P."/>
            <person name="Weisz D."/>
            <person name="Dudchenko O."/>
            <person name="Aiden E.L."/>
            <person name="Korhonen P.K."/>
            <person name="Gasser R.B."/>
        </authorList>
    </citation>
    <scope>NUCLEOTIDE SEQUENCE [LARGE SCALE GENOMIC DNA]</scope>
    <source>
        <strain evidence="5">Cs-k2</strain>
    </source>
</reference>
<dbReference type="EMBL" id="NIRI02000010">
    <property type="protein sequence ID" value="KAG5453980.1"/>
    <property type="molecule type" value="Genomic_DNA"/>
</dbReference>
<dbReference type="InterPro" id="IPR002219">
    <property type="entry name" value="PKC_DAG/PE"/>
</dbReference>
<accession>A0A8T1MY46</accession>
<dbReference type="SUPFAM" id="SSF57889">
    <property type="entry name" value="Cysteine-rich domain"/>
    <property type="match status" value="1"/>
</dbReference>
<dbReference type="Proteomes" id="UP000286415">
    <property type="component" value="Unassembled WGS sequence"/>
</dbReference>
<dbReference type="GO" id="GO:0008270">
    <property type="term" value="F:zinc ion binding"/>
    <property type="evidence" value="ECO:0007669"/>
    <property type="project" value="UniProtKB-KW"/>
</dbReference>
<evidence type="ECO:0000256" key="3">
    <source>
        <dbReference type="SAM" id="MobiDB-lite"/>
    </source>
</evidence>
<dbReference type="SMART" id="SM00109">
    <property type="entry name" value="C1"/>
    <property type="match status" value="1"/>
</dbReference>
<dbReference type="OrthoDB" id="242257at2759"/>
<dbReference type="CDD" id="cd20803">
    <property type="entry name" value="C1_DGKtheta_typeV_rpt1"/>
    <property type="match status" value="1"/>
</dbReference>
<dbReference type="InterPro" id="IPR020454">
    <property type="entry name" value="DAG/PE-bd"/>
</dbReference>
<feature type="region of interest" description="Disordered" evidence="3">
    <location>
        <begin position="95"/>
        <end position="115"/>
    </location>
</feature>
<dbReference type="PROSITE" id="PS50081">
    <property type="entry name" value="ZF_DAG_PE_2"/>
    <property type="match status" value="1"/>
</dbReference>
<dbReference type="GO" id="GO:0005829">
    <property type="term" value="C:cytosol"/>
    <property type="evidence" value="ECO:0007669"/>
    <property type="project" value="TreeGrafter"/>
</dbReference>
<evidence type="ECO:0000256" key="2">
    <source>
        <dbReference type="ARBA" id="ARBA00022833"/>
    </source>
</evidence>
<dbReference type="GO" id="GO:0004674">
    <property type="term" value="F:protein serine/threonine kinase activity"/>
    <property type="evidence" value="ECO:0007669"/>
    <property type="project" value="UniProtKB-KW"/>
</dbReference>
<gene>
    <name evidence="5" type="ORF">CSKR_201880</name>
</gene>
<dbReference type="Gene3D" id="3.30.60.20">
    <property type="match status" value="1"/>
</dbReference>
<dbReference type="InterPro" id="IPR046349">
    <property type="entry name" value="C1-like_sf"/>
</dbReference>
<dbReference type="GO" id="GO:0007200">
    <property type="term" value="P:phospholipase C-activating G protein-coupled receptor signaling pathway"/>
    <property type="evidence" value="ECO:0007669"/>
    <property type="project" value="TreeGrafter"/>
</dbReference>
<comment type="caution">
    <text evidence="5">The sequence shown here is derived from an EMBL/GenBank/DDBJ whole genome shotgun (WGS) entry which is preliminary data.</text>
</comment>
<evidence type="ECO:0000256" key="1">
    <source>
        <dbReference type="ARBA" id="ARBA00022723"/>
    </source>
</evidence>
<feature type="domain" description="Phorbol-ester/DAG-type" evidence="4">
    <location>
        <begin position="123"/>
        <end position="173"/>
    </location>
</feature>
<name>A0A8T1MY46_CLOSI</name>
<keyword evidence="5" id="KW-0418">Kinase</keyword>
<keyword evidence="2" id="KW-0862">Zinc</keyword>
<organism evidence="5 6">
    <name type="scientific">Clonorchis sinensis</name>
    <name type="common">Chinese liver fluke</name>
    <dbReference type="NCBI Taxonomy" id="79923"/>
    <lineage>
        <taxon>Eukaryota</taxon>
        <taxon>Metazoa</taxon>
        <taxon>Spiralia</taxon>
        <taxon>Lophotrochozoa</taxon>
        <taxon>Platyhelminthes</taxon>
        <taxon>Trematoda</taxon>
        <taxon>Digenea</taxon>
        <taxon>Opisthorchiida</taxon>
        <taxon>Opisthorchiata</taxon>
        <taxon>Opisthorchiidae</taxon>
        <taxon>Clonorchis</taxon>
    </lineage>
</organism>
<dbReference type="GO" id="GO:0016020">
    <property type="term" value="C:membrane"/>
    <property type="evidence" value="ECO:0007669"/>
    <property type="project" value="UniProtKB-SubCell"/>
</dbReference>
<sequence length="182" mass="19699">MNEGSRPCQAAGSMLERMGTLTSGCSTSSMRDSGSGDASSEPIMLPTVVGDFDSGYNRLGNFEVRSNAHVLRDPTGPSTAFSGACRERDMTGFAASDRRSDHGNGNHMPESNSNLNSRQLRLGHSFFKRTLHKPACCHHCGEVIWGLISTGFQCEFCNLLAHERCHLSVYSSCTSVAPLHVK</sequence>
<dbReference type="GO" id="GO:0035556">
    <property type="term" value="P:intracellular signal transduction"/>
    <property type="evidence" value="ECO:0007669"/>
    <property type="project" value="TreeGrafter"/>
</dbReference>
<feature type="non-terminal residue" evidence="5">
    <location>
        <position position="182"/>
    </location>
</feature>
<feature type="region of interest" description="Disordered" evidence="3">
    <location>
        <begin position="20"/>
        <end position="41"/>
    </location>
</feature>
<evidence type="ECO:0000313" key="5">
    <source>
        <dbReference type="EMBL" id="KAG5453980.1"/>
    </source>
</evidence>
<keyword evidence="6" id="KW-1185">Reference proteome</keyword>
<feature type="compositionally biased region" description="Polar residues" evidence="3">
    <location>
        <begin position="20"/>
        <end position="38"/>
    </location>
</feature>
<keyword evidence="1" id="KW-0479">Metal-binding</keyword>
<evidence type="ECO:0000313" key="6">
    <source>
        <dbReference type="Proteomes" id="UP000286415"/>
    </source>
</evidence>
<dbReference type="PANTHER" id="PTHR22968">
    <property type="entry name" value="PROTEIN KINASE C, MU"/>
    <property type="match status" value="1"/>
</dbReference>
<dbReference type="Pfam" id="PF00130">
    <property type="entry name" value="C1_1"/>
    <property type="match status" value="1"/>
</dbReference>
<keyword evidence="5" id="KW-0808">Transferase</keyword>
<dbReference type="PROSITE" id="PS00479">
    <property type="entry name" value="ZF_DAG_PE_1"/>
    <property type="match status" value="1"/>
</dbReference>
<proteinExistence type="predicted"/>
<dbReference type="PRINTS" id="PR00008">
    <property type="entry name" value="DAGPEDOMAIN"/>
</dbReference>
<dbReference type="PANTHER" id="PTHR22968:SF14">
    <property type="entry name" value="PROTEIN KINASE C"/>
    <property type="match status" value="1"/>
</dbReference>